<evidence type="ECO:0000256" key="3">
    <source>
        <dbReference type="ARBA" id="ARBA00022989"/>
    </source>
</evidence>
<evidence type="ECO:0000313" key="7">
    <source>
        <dbReference type="Proteomes" id="UP001165069"/>
    </source>
</evidence>
<accession>A0ABQ5QHD1</accession>
<reference evidence="6 7" key="1">
    <citation type="journal article" date="2023" name="Antonie Van Leeuwenhoek">
        <title>Mesoterricola silvestris gen. nov., sp. nov., Mesoterricola sediminis sp. nov., Geothrix oryzae sp. nov., Geothrix edaphica sp. nov., Geothrix rubra sp. nov., and Geothrix limicola sp. nov., six novel members of Acidobacteriota isolated from soils.</title>
        <authorList>
            <person name="Itoh H."/>
            <person name="Sugisawa Y."/>
            <person name="Mise K."/>
            <person name="Xu Z."/>
            <person name="Kuniyasu M."/>
            <person name="Ushijima N."/>
            <person name="Kawano K."/>
            <person name="Kobayashi E."/>
            <person name="Shiratori Y."/>
            <person name="Masuda Y."/>
            <person name="Senoo K."/>
        </authorList>
    </citation>
    <scope>NUCLEOTIDE SEQUENCE [LARGE SCALE GENOMIC DNA]</scope>
    <source>
        <strain evidence="6 7">Red804</strain>
    </source>
</reference>
<evidence type="ECO:0000256" key="1">
    <source>
        <dbReference type="ARBA" id="ARBA00004141"/>
    </source>
</evidence>
<evidence type="ECO:0000256" key="2">
    <source>
        <dbReference type="ARBA" id="ARBA00022692"/>
    </source>
</evidence>
<evidence type="ECO:0000256" key="4">
    <source>
        <dbReference type="ARBA" id="ARBA00023136"/>
    </source>
</evidence>
<comment type="caution">
    <text evidence="6">The sequence shown here is derived from an EMBL/GenBank/DDBJ whole genome shotgun (WGS) entry which is preliminary data.</text>
</comment>
<feature type="transmembrane region" description="Helical" evidence="5">
    <location>
        <begin position="69"/>
        <end position="91"/>
    </location>
</feature>
<protein>
    <submittedName>
        <fullName evidence="6">Hemolysin III</fullName>
    </submittedName>
</protein>
<dbReference type="Proteomes" id="UP001165069">
    <property type="component" value="Unassembled WGS sequence"/>
</dbReference>
<comment type="subcellular location">
    <subcellularLocation>
        <location evidence="1">Membrane</location>
        <topology evidence="1">Multi-pass membrane protein</topology>
    </subcellularLocation>
</comment>
<feature type="transmembrane region" description="Helical" evidence="5">
    <location>
        <begin position="187"/>
        <end position="206"/>
    </location>
</feature>
<dbReference type="EMBL" id="BSDE01000004">
    <property type="protein sequence ID" value="GLH73753.1"/>
    <property type="molecule type" value="Genomic_DNA"/>
</dbReference>
<keyword evidence="3 5" id="KW-1133">Transmembrane helix</keyword>
<gene>
    <name evidence="6" type="ORF">GETHLI_22550</name>
</gene>
<sequence>MGSRAWVPALESVILEAMSRSATIHGSTPQTPREEWANSLTHGLGTALAIAGLVLMVVFAAQRGTARDVVGAAIFGSTLILLYLMSTLYHAFRGPKVKLVFKVFDHSAIFLLIAGTYTPFCLSALGRISPAWGWTVFGIVWGLAVFGITFKAVFYGRIAKSALRPGPVDHLHSPPVKPVDPAFVRRMGWISTGIYLAMGWIIVIAAAPLGRSLSTHGLYWLFGGGFFYSVGAGVYSLKKIPFHHALWHLFVVAGSACHVFAVLFHVIPGK</sequence>
<name>A0ABQ5QHD1_9BACT</name>
<evidence type="ECO:0000313" key="6">
    <source>
        <dbReference type="EMBL" id="GLH73753.1"/>
    </source>
</evidence>
<feature type="transmembrane region" description="Helical" evidence="5">
    <location>
        <begin position="103"/>
        <end position="125"/>
    </location>
</feature>
<dbReference type="InterPro" id="IPR004254">
    <property type="entry name" value="AdipoR/HlyIII-related"/>
</dbReference>
<dbReference type="Pfam" id="PF03006">
    <property type="entry name" value="HlyIII"/>
    <property type="match status" value="1"/>
</dbReference>
<feature type="transmembrane region" description="Helical" evidence="5">
    <location>
        <begin position="249"/>
        <end position="267"/>
    </location>
</feature>
<dbReference type="PANTHER" id="PTHR20855:SF3">
    <property type="entry name" value="LD03007P"/>
    <property type="match status" value="1"/>
</dbReference>
<dbReference type="PANTHER" id="PTHR20855">
    <property type="entry name" value="ADIPOR/PROGESTIN RECEPTOR-RELATED"/>
    <property type="match status" value="1"/>
</dbReference>
<evidence type="ECO:0000256" key="5">
    <source>
        <dbReference type="SAM" id="Phobius"/>
    </source>
</evidence>
<keyword evidence="2 5" id="KW-0812">Transmembrane</keyword>
<feature type="transmembrane region" description="Helical" evidence="5">
    <location>
        <begin position="43"/>
        <end position="63"/>
    </location>
</feature>
<feature type="transmembrane region" description="Helical" evidence="5">
    <location>
        <begin position="131"/>
        <end position="154"/>
    </location>
</feature>
<organism evidence="6 7">
    <name type="scientific">Geothrix limicola</name>
    <dbReference type="NCBI Taxonomy" id="2927978"/>
    <lineage>
        <taxon>Bacteria</taxon>
        <taxon>Pseudomonadati</taxon>
        <taxon>Acidobacteriota</taxon>
        <taxon>Holophagae</taxon>
        <taxon>Holophagales</taxon>
        <taxon>Holophagaceae</taxon>
        <taxon>Geothrix</taxon>
    </lineage>
</organism>
<keyword evidence="7" id="KW-1185">Reference proteome</keyword>
<keyword evidence="4 5" id="KW-0472">Membrane</keyword>
<proteinExistence type="predicted"/>
<feature type="transmembrane region" description="Helical" evidence="5">
    <location>
        <begin position="218"/>
        <end position="237"/>
    </location>
</feature>